<feature type="region of interest" description="Disordered" evidence="1">
    <location>
        <begin position="17"/>
        <end position="36"/>
    </location>
</feature>
<dbReference type="OrthoDB" id="6278596at2759"/>
<dbReference type="Proteomes" id="UP000256964">
    <property type="component" value="Unassembled WGS sequence"/>
</dbReference>
<evidence type="ECO:0000256" key="1">
    <source>
        <dbReference type="SAM" id="MobiDB-lite"/>
    </source>
</evidence>
<proteinExistence type="predicted"/>
<organism evidence="2 3">
    <name type="scientific">Lentinus brumalis</name>
    <dbReference type="NCBI Taxonomy" id="2498619"/>
    <lineage>
        <taxon>Eukaryota</taxon>
        <taxon>Fungi</taxon>
        <taxon>Dikarya</taxon>
        <taxon>Basidiomycota</taxon>
        <taxon>Agaricomycotina</taxon>
        <taxon>Agaricomycetes</taxon>
        <taxon>Polyporales</taxon>
        <taxon>Polyporaceae</taxon>
        <taxon>Lentinus</taxon>
    </lineage>
</organism>
<evidence type="ECO:0000313" key="3">
    <source>
        <dbReference type="Proteomes" id="UP000256964"/>
    </source>
</evidence>
<accession>A0A371CUW3</accession>
<evidence type="ECO:0000313" key="2">
    <source>
        <dbReference type="EMBL" id="RDX44072.1"/>
    </source>
</evidence>
<reference evidence="2 3" key="1">
    <citation type="journal article" date="2018" name="Biotechnol. Biofuels">
        <title>Integrative visual omics of the white-rot fungus Polyporus brumalis exposes the biotechnological potential of its oxidative enzymes for delignifying raw plant biomass.</title>
        <authorList>
            <person name="Miyauchi S."/>
            <person name="Rancon A."/>
            <person name="Drula E."/>
            <person name="Hage H."/>
            <person name="Chaduli D."/>
            <person name="Favel A."/>
            <person name="Grisel S."/>
            <person name="Henrissat B."/>
            <person name="Herpoel-Gimbert I."/>
            <person name="Ruiz-Duenas F.J."/>
            <person name="Chevret D."/>
            <person name="Hainaut M."/>
            <person name="Lin J."/>
            <person name="Wang M."/>
            <person name="Pangilinan J."/>
            <person name="Lipzen A."/>
            <person name="Lesage-Meessen L."/>
            <person name="Navarro D."/>
            <person name="Riley R."/>
            <person name="Grigoriev I.V."/>
            <person name="Zhou S."/>
            <person name="Raouche S."/>
            <person name="Rosso M.N."/>
        </authorList>
    </citation>
    <scope>NUCLEOTIDE SEQUENCE [LARGE SCALE GENOMIC DNA]</scope>
    <source>
        <strain evidence="2 3">BRFM 1820</strain>
    </source>
</reference>
<protein>
    <submittedName>
        <fullName evidence="2">Uncharacterized protein</fullName>
    </submittedName>
</protein>
<sequence length="124" mass="14257">MRERKLWRRTRRIRPNDTLAHRRPSADPGRAGKPSFSQSKSFVLCAAVQALYGQILIQQHLSHVIGYYIRLSEAFVRLAEFSFRWHNSGTRRAHSDLVHSRTDLCSIYGTVPCRRGSRAHVLSA</sequence>
<name>A0A371CUW3_9APHY</name>
<dbReference type="AlphaFoldDB" id="A0A371CUW3"/>
<dbReference type="EMBL" id="KZ857455">
    <property type="protein sequence ID" value="RDX44072.1"/>
    <property type="molecule type" value="Genomic_DNA"/>
</dbReference>
<gene>
    <name evidence="2" type="ORF">OH76DRAFT_1117274</name>
</gene>
<keyword evidence="3" id="KW-1185">Reference proteome</keyword>